<name>A0A9X1Y714_9PROT</name>
<proteinExistence type="predicted"/>
<accession>A0A9X1Y714</accession>
<dbReference type="InterPro" id="IPR007345">
    <property type="entry name" value="Polysacch_pyruvyl_Trfase"/>
</dbReference>
<dbReference type="EMBL" id="JALPRX010000007">
    <property type="protein sequence ID" value="MCK8783242.1"/>
    <property type="molecule type" value="Genomic_DNA"/>
</dbReference>
<evidence type="ECO:0000313" key="3">
    <source>
        <dbReference type="Proteomes" id="UP001139516"/>
    </source>
</evidence>
<keyword evidence="2" id="KW-0808">Transferase</keyword>
<comment type="caution">
    <text evidence="2">The sequence shown here is derived from an EMBL/GenBank/DDBJ whole genome shotgun (WGS) entry which is preliminary data.</text>
</comment>
<reference evidence="2" key="1">
    <citation type="submission" date="2022-04" db="EMBL/GenBank/DDBJ databases">
        <title>Roseomonas acroporae sp. nov., isolated from coral Acropora digitifera.</title>
        <authorList>
            <person name="Sun H."/>
        </authorList>
    </citation>
    <scope>NUCLEOTIDE SEQUENCE</scope>
    <source>
        <strain evidence="2">NAR14</strain>
    </source>
</reference>
<protein>
    <submittedName>
        <fullName evidence="2">Polysaccharide pyruvyl transferase family protein</fullName>
    </submittedName>
</protein>
<gene>
    <name evidence="2" type="ORF">M0638_02460</name>
</gene>
<dbReference type="Proteomes" id="UP001139516">
    <property type="component" value="Unassembled WGS sequence"/>
</dbReference>
<organism evidence="2 3">
    <name type="scientific">Roseomonas acroporae</name>
    <dbReference type="NCBI Taxonomy" id="2937791"/>
    <lineage>
        <taxon>Bacteria</taxon>
        <taxon>Pseudomonadati</taxon>
        <taxon>Pseudomonadota</taxon>
        <taxon>Alphaproteobacteria</taxon>
        <taxon>Acetobacterales</taxon>
        <taxon>Roseomonadaceae</taxon>
        <taxon>Roseomonas</taxon>
    </lineage>
</organism>
<dbReference type="GO" id="GO:0016740">
    <property type="term" value="F:transferase activity"/>
    <property type="evidence" value="ECO:0007669"/>
    <property type="project" value="UniProtKB-KW"/>
</dbReference>
<evidence type="ECO:0000313" key="2">
    <source>
        <dbReference type="EMBL" id="MCK8783242.1"/>
    </source>
</evidence>
<dbReference type="Pfam" id="PF04230">
    <property type="entry name" value="PS_pyruv_trans"/>
    <property type="match status" value="1"/>
</dbReference>
<dbReference type="RefSeq" id="WP_248665363.1">
    <property type="nucleotide sequence ID" value="NZ_JALPRX010000007.1"/>
</dbReference>
<feature type="domain" description="Polysaccharide pyruvyl transferase" evidence="1">
    <location>
        <begin position="146"/>
        <end position="191"/>
    </location>
</feature>
<dbReference type="AlphaFoldDB" id="A0A9X1Y714"/>
<keyword evidence="3" id="KW-1185">Reference proteome</keyword>
<sequence>MQLVHYRPTQPNFGDDLNALLWPSAAPALFEASDDAADRSGFLGIGTIIGMPTPGCDFLHVFSSGAGYDPVAGWDMPRRIWCVRGPLTAELLDCPRDLALSDGAILTPRVLDIPRVAGAGRIGVMPHWESLGYPGWREACAMAGYSLISPCADPASVIGRLRGVELLLTESLHGAILADTYGIPWVPITSSGNFSLFKWTDWCLSVEVAASVTAVPPPSARALLRFGKPGLPWGGTRALDREAAMADLRGKVPAAAPDGNGREEAGGRSPKAALKALAKDLLHRHAVLQRLLGLDPARTAEALVAAARQPGHLSSPALRAELQDRMLDRLEELSRVAAVLQAA</sequence>
<evidence type="ECO:0000259" key="1">
    <source>
        <dbReference type="Pfam" id="PF04230"/>
    </source>
</evidence>